<dbReference type="PANTHER" id="PTHR22893:SF91">
    <property type="entry name" value="NADPH DEHYDROGENASE 2-RELATED"/>
    <property type="match status" value="1"/>
</dbReference>
<dbReference type="EMBL" id="WHWC01000008">
    <property type="protein sequence ID" value="KAG8378508.1"/>
    <property type="molecule type" value="Genomic_DNA"/>
</dbReference>
<evidence type="ECO:0000313" key="7">
    <source>
        <dbReference type="EMBL" id="KAG8378508.1"/>
    </source>
</evidence>
<evidence type="ECO:0000256" key="3">
    <source>
        <dbReference type="ARBA" id="ARBA00022630"/>
    </source>
</evidence>
<organism evidence="7 8">
    <name type="scientific">Buddleja alternifolia</name>
    <dbReference type="NCBI Taxonomy" id="168488"/>
    <lineage>
        <taxon>Eukaryota</taxon>
        <taxon>Viridiplantae</taxon>
        <taxon>Streptophyta</taxon>
        <taxon>Embryophyta</taxon>
        <taxon>Tracheophyta</taxon>
        <taxon>Spermatophyta</taxon>
        <taxon>Magnoliopsida</taxon>
        <taxon>eudicotyledons</taxon>
        <taxon>Gunneridae</taxon>
        <taxon>Pentapetalae</taxon>
        <taxon>asterids</taxon>
        <taxon>lamiids</taxon>
        <taxon>Lamiales</taxon>
        <taxon>Scrophulariaceae</taxon>
        <taxon>Buddlejeae</taxon>
        <taxon>Buddleja</taxon>
    </lineage>
</organism>
<dbReference type="InterPro" id="IPR045247">
    <property type="entry name" value="Oye-like"/>
</dbReference>
<evidence type="ECO:0000256" key="2">
    <source>
        <dbReference type="ARBA" id="ARBA00005979"/>
    </source>
</evidence>
<keyword evidence="3" id="KW-0285">Flavoprotein</keyword>
<dbReference type="Pfam" id="PF00724">
    <property type="entry name" value="Oxidored_FMN"/>
    <property type="match status" value="1"/>
</dbReference>
<evidence type="ECO:0000313" key="8">
    <source>
        <dbReference type="Proteomes" id="UP000826271"/>
    </source>
</evidence>
<comment type="caution">
    <text evidence="7">The sequence shown here is derived from an EMBL/GenBank/DDBJ whole genome shotgun (WGS) entry which is preliminary data.</text>
</comment>
<dbReference type="PANTHER" id="PTHR22893">
    <property type="entry name" value="NADH OXIDOREDUCTASE-RELATED"/>
    <property type="match status" value="1"/>
</dbReference>
<keyword evidence="8" id="KW-1185">Reference proteome</keyword>
<feature type="domain" description="NADH:flavin oxidoreductase/NADH oxidase N-terminal" evidence="6">
    <location>
        <begin position="20"/>
        <end position="65"/>
    </location>
</feature>
<evidence type="ECO:0000256" key="4">
    <source>
        <dbReference type="ARBA" id="ARBA00022643"/>
    </source>
</evidence>
<comment type="cofactor">
    <cofactor evidence="1">
        <name>FMN</name>
        <dbReference type="ChEBI" id="CHEBI:58210"/>
    </cofactor>
</comment>
<comment type="similarity">
    <text evidence="2">Belongs to the NADH:flavin oxidoreductase/NADH oxidase family.</text>
</comment>
<reference evidence="7" key="1">
    <citation type="submission" date="2019-10" db="EMBL/GenBank/DDBJ databases">
        <authorList>
            <person name="Zhang R."/>
            <person name="Pan Y."/>
            <person name="Wang J."/>
            <person name="Ma R."/>
            <person name="Yu S."/>
        </authorList>
    </citation>
    <scope>NUCLEOTIDE SEQUENCE</scope>
    <source>
        <strain evidence="7">LA-IB0</strain>
        <tissue evidence="7">Leaf</tissue>
    </source>
</reference>
<dbReference type="GO" id="GO:0010181">
    <property type="term" value="F:FMN binding"/>
    <property type="evidence" value="ECO:0007669"/>
    <property type="project" value="InterPro"/>
</dbReference>
<protein>
    <recommendedName>
        <fullName evidence="6">NADH:flavin oxidoreductase/NADH oxidase N-terminal domain-containing protein</fullName>
    </recommendedName>
</protein>
<evidence type="ECO:0000256" key="5">
    <source>
        <dbReference type="ARBA" id="ARBA00022857"/>
    </source>
</evidence>
<proteinExistence type="inferred from homology"/>
<keyword evidence="5" id="KW-0521">NADP</keyword>
<evidence type="ECO:0000259" key="6">
    <source>
        <dbReference type="Pfam" id="PF00724"/>
    </source>
</evidence>
<gene>
    <name evidence="7" type="ORF">BUALT_Bualt08G0144400</name>
</gene>
<keyword evidence="4" id="KW-0288">FMN</keyword>
<dbReference type="InterPro" id="IPR013785">
    <property type="entry name" value="Aldolase_TIM"/>
</dbReference>
<dbReference type="GO" id="GO:0016491">
    <property type="term" value="F:oxidoreductase activity"/>
    <property type="evidence" value="ECO:0007669"/>
    <property type="project" value="InterPro"/>
</dbReference>
<dbReference type="InterPro" id="IPR001155">
    <property type="entry name" value="OxRdtase_FMN_N"/>
</dbReference>
<accession>A0AAV6X7V4</accession>
<sequence length="69" mass="7829">MGKFQLSHREQLKVVLSTGISDTIQGYPYTPGIWTKEQVEAWKPVVDAIHAKGTIFFCQLWHCGRGEIP</sequence>
<dbReference type="Proteomes" id="UP000826271">
    <property type="component" value="Unassembled WGS sequence"/>
</dbReference>
<dbReference type="AlphaFoldDB" id="A0AAV6X7V4"/>
<name>A0AAV6X7V4_9LAMI</name>
<dbReference type="Gene3D" id="3.20.20.70">
    <property type="entry name" value="Aldolase class I"/>
    <property type="match status" value="1"/>
</dbReference>
<evidence type="ECO:0000256" key="1">
    <source>
        <dbReference type="ARBA" id="ARBA00001917"/>
    </source>
</evidence>
<dbReference type="SUPFAM" id="SSF51395">
    <property type="entry name" value="FMN-linked oxidoreductases"/>
    <property type="match status" value="1"/>
</dbReference>